<dbReference type="InterPro" id="IPR000847">
    <property type="entry name" value="LysR_HTH_N"/>
</dbReference>
<comment type="caution">
    <text evidence="7">The sequence shown here is derived from an EMBL/GenBank/DDBJ whole genome shotgun (WGS) entry which is preliminary data.</text>
</comment>
<protein>
    <submittedName>
        <fullName evidence="7">LysR family transcriptional regulator</fullName>
    </submittedName>
</protein>
<evidence type="ECO:0000256" key="5">
    <source>
        <dbReference type="SAM" id="Phobius"/>
    </source>
</evidence>
<dbReference type="SUPFAM" id="SSF53850">
    <property type="entry name" value="Periplasmic binding protein-like II"/>
    <property type="match status" value="1"/>
</dbReference>
<dbReference type="Gene3D" id="3.40.190.290">
    <property type="match status" value="1"/>
</dbReference>
<dbReference type="Pfam" id="PF03466">
    <property type="entry name" value="LysR_substrate"/>
    <property type="match status" value="1"/>
</dbReference>
<keyword evidence="5" id="KW-1133">Transmembrane helix</keyword>
<gene>
    <name evidence="7" type="ORF">CR155_20295</name>
</gene>
<sequence length="318" mass="34704">MIESWMPILRRVNLNHLTAFCAVVQNLSFRAAAKELHISQSALSVQIGQLESALGVQLLQRNTRSVSLTAEGARLNEVFERSGVELARVITQLKTEGRLKTGAILVAVLPSLVATYMSVLLSAFRSKYPGITVKVRDIDSRRAYEQISQGAVDIGVLSRSPRAVGVPFRTLFREDLLTVVPVDYTEFDGVNMVGIENLIHRPLLLNPPGVDLRDQLDILFQKEGFTVEAAQELTGTSSLVALVSSGMGATILPRSALHGLDLERCRLLHFRPPAFREIGVVTPPGRTLSPAAAAFRDFLIEHAAAVSLPLNGTPRLIQ</sequence>
<organism evidence="7 8">
    <name type="scientific">Pollutimonas nitritireducens</name>
    <dbReference type="NCBI Taxonomy" id="2045209"/>
    <lineage>
        <taxon>Bacteria</taxon>
        <taxon>Pseudomonadati</taxon>
        <taxon>Pseudomonadota</taxon>
        <taxon>Betaproteobacteria</taxon>
        <taxon>Burkholderiales</taxon>
        <taxon>Alcaligenaceae</taxon>
        <taxon>Pollutimonas</taxon>
    </lineage>
</organism>
<dbReference type="GO" id="GO:0003700">
    <property type="term" value="F:DNA-binding transcription factor activity"/>
    <property type="evidence" value="ECO:0007669"/>
    <property type="project" value="InterPro"/>
</dbReference>
<evidence type="ECO:0000256" key="3">
    <source>
        <dbReference type="ARBA" id="ARBA00023125"/>
    </source>
</evidence>
<dbReference type="OrthoDB" id="9789529at2"/>
<dbReference type="SUPFAM" id="SSF46785">
    <property type="entry name" value="Winged helix' DNA-binding domain"/>
    <property type="match status" value="1"/>
</dbReference>
<dbReference type="Gene3D" id="1.10.10.10">
    <property type="entry name" value="Winged helix-like DNA-binding domain superfamily/Winged helix DNA-binding domain"/>
    <property type="match status" value="1"/>
</dbReference>
<evidence type="ECO:0000313" key="8">
    <source>
        <dbReference type="Proteomes" id="UP000234328"/>
    </source>
</evidence>
<evidence type="ECO:0000256" key="4">
    <source>
        <dbReference type="ARBA" id="ARBA00023163"/>
    </source>
</evidence>
<dbReference type="AlphaFoldDB" id="A0A2N4UAI0"/>
<feature type="domain" description="HTH lysR-type" evidence="6">
    <location>
        <begin position="12"/>
        <end position="69"/>
    </location>
</feature>
<dbReference type="RefSeq" id="WP_102071871.1">
    <property type="nucleotide sequence ID" value="NZ_PDNV01000021.1"/>
</dbReference>
<dbReference type="InterPro" id="IPR036390">
    <property type="entry name" value="WH_DNA-bd_sf"/>
</dbReference>
<dbReference type="CDD" id="cd05466">
    <property type="entry name" value="PBP2_LTTR_substrate"/>
    <property type="match status" value="1"/>
</dbReference>
<name>A0A2N4UAI0_9BURK</name>
<dbReference type="InterPro" id="IPR036388">
    <property type="entry name" value="WH-like_DNA-bd_sf"/>
</dbReference>
<dbReference type="Pfam" id="PF00126">
    <property type="entry name" value="HTH_1"/>
    <property type="match status" value="1"/>
</dbReference>
<dbReference type="PRINTS" id="PR00039">
    <property type="entry name" value="HTHLYSR"/>
</dbReference>
<dbReference type="EMBL" id="PDNV01000021">
    <property type="protein sequence ID" value="PLC52024.1"/>
    <property type="molecule type" value="Genomic_DNA"/>
</dbReference>
<dbReference type="FunFam" id="1.10.10.10:FF:000001">
    <property type="entry name" value="LysR family transcriptional regulator"/>
    <property type="match status" value="1"/>
</dbReference>
<keyword evidence="5" id="KW-0812">Transmembrane</keyword>
<dbReference type="GO" id="GO:0003677">
    <property type="term" value="F:DNA binding"/>
    <property type="evidence" value="ECO:0007669"/>
    <property type="project" value="UniProtKB-KW"/>
</dbReference>
<evidence type="ECO:0000259" key="6">
    <source>
        <dbReference type="PROSITE" id="PS50931"/>
    </source>
</evidence>
<keyword evidence="8" id="KW-1185">Reference proteome</keyword>
<dbReference type="InterPro" id="IPR050950">
    <property type="entry name" value="HTH-type_LysR_regulators"/>
</dbReference>
<dbReference type="GO" id="GO:0005829">
    <property type="term" value="C:cytosol"/>
    <property type="evidence" value="ECO:0007669"/>
    <property type="project" value="TreeGrafter"/>
</dbReference>
<evidence type="ECO:0000256" key="1">
    <source>
        <dbReference type="ARBA" id="ARBA00009437"/>
    </source>
</evidence>
<evidence type="ECO:0000256" key="2">
    <source>
        <dbReference type="ARBA" id="ARBA00023015"/>
    </source>
</evidence>
<dbReference type="Proteomes" id="UP000234328">
    <property type="component" value="Unassembled WGS sequence"/>
</dbReference>
<comment type="similarity">
    <text evidence="1">Belongs to the LysR transcriptional regulatory family.</text>
</comment>
<dbReference type="InterPro" id="IPR005119">
    <property type="entry name" value="LysR_subst-bd"/>
</dbReference>
<evidence type="ECO:0000313" key="7">
    <source>
        <dbReference type="EMBL" id="PLC52024.1"/>
    </source>
</evidence>
<accession>A0A2N4UAI0</accession>
<feature type="transmembrane region" description="Helical" evidence="5">
    <location>
        <begin position="103"/>
        <end position="124"/>
    </location>
</feature>
<keyword evidence="4" id="KW-0804">Transcription</keyword>
<dbReference type="PANTHER" id="PTHR30419">
    <property type="entry name" value="HTH-TYPE TRANSCRIPTIONAL REGULATOR YBHD"/>
    <property type="match status" value="1"/>
</dbReference>
<keyword evidence="3" id="KW-0238">DNA-binding</keyword>
<dbReference type="PROSITE" id="PS50931">
    <property type="entry name" value="HTH_LYSR"/>
    <property type="match status" value="1"/>
</dbReference>
<keyword evidence="5" id="KW-0472">Membrane</keyword>
<keyword evidence="2" id="KW-0805">Transcription regulation</keyword>
<proteinExistence type="inferred from homology"/>
<reference evidence="7 8" key="1">
    <citation type="submission" date="2017-10" db="EMBL/GenBank/DDBJ databases">
        <title>Two draft genome sequences of Pusillimonas sp. strains isolated from a nitrate- and radionuclide-contaminated groundwater in Russia.</title>
        <authorList>
            <person name="Grouzdev D.S."/>
            <person name="Tourova T.P."/>
            <person name="Goeva M.A."/>
            <person name="Babich T.L."/>
            <person name="Sokolova D.S."/>
            <person name="Abdullin R."/>
            <person name="Poltaraus A.B."/>
            <person name="Toshchakov S.V."/>
            <person name="Nazina T.N."/>
        </authorList>
    </citation>
    <scope>NUCLEOTIDE SEQUENCE [LARGE SCALE GENOMIC DNA]</scope>
    <source>
        <strain evidence="7 8">JR1/69-2-13</strain>
    </source>
</reference>